<dbReference type="InterPro" id="IPR018392">
    <property type="entry name" value="LysM"/>
</dbReference>
<dbReference type="STRING" id="500610.SAMN02799615_02610"/>
<dbReference type="Gene3D" id="3.10.350.10">
    <property type="entry name" value="LysM domain"/>
    <property type="match status" value="1"/>
</dbReference>
<evidence type="ECO:0000313" key="2">
    <source>
        <dbReference type="EMBL" id="SFF15483.1"/>
    </source>
</evidence>
<feature type="domain" description="LysM" evidence="1">
    <location>
        <begin position="21"/>
        <end position="65"/>
    </location>
</feature>
<dbReference type="CDD" id="cd00118">
    <property type="entry name" value="LysM"/>
    <property type="match status" value="1"/>
</dbReference>
<dbReference type="PROSITE" id="PS51782">
    <property type="entry name" value="LYSM"/>
    <property type="match status" value="1"/>
</dbReference>
<dbReference type="SMART" id="SM00257">
    <property type="entry name" value="LysM"/>
    <property type="match status" value="1"/>
</dbReference>
<organism evidence="2 3">
    <name type="scientific">Dyella marensis</name>
    <dbReference type="NCBI Taxonomy" id="500610"/>
    <lineage>
        <taxon>Bacteria</taxon>
        <taxon>Pseudomonadati</taxon>
        <taxon>Pseudomonadota</taxon>
        <taxon>Gammaproteobacteria</taxon>
        <taxon>Lysobacterales</taxon>
        <taxon>Rhodanobacteraceae</taxon>
        <taxon>Dyella</taxon>
    </lineage>
</organism>
<accession>A0A1I2GE66</accession>
<proteinExistence type="predicted"/>
<keyword evidence="3" id="KW-1185">Reference proteome</keyword>
<dbReference type="RefSeq" id="WP_026635609.1">
    <property type="nucleotide sequence ID" value="NZ_FONH01000008.1"/>
</dbReference>
<dbReference type="AlphaFoldDB" id="A0A1I2GE66"/>
<gene>
    <name evidence="2" type="ORF">SAMN02799615_02610</name>
</gene>
<dbReference type="EMBL" id="FONH01000008">
    <property type="protein sequence ID" value="SFF15483.1"/>
    <property type="molecule type" value="Genomic_DNA"/>
</dbReference>
<dbReference type="InterPro" id="IPR036779">
    <property type="entry name" value="LysM_dom_sf"/>
</dbReference>
<reference evidence="3" key="1">
    <citation type="submission" date="2016-10" db="EMBL/GenBank/DDBJ databases">
        <authorList>
            <person name="Varghese N."/>
            <person name="Submissions S."/>
        </authorList>
    </citation>
    <scope>NUCLEOTIDE SEQUENCE [LARGE SCALE GENOMIC DNA]</scope>
    <source>
        <strain evidence="3">UNC178MFTsu3.1</strain>
    </source>
</reference>
<dbReference type="SUPFAM" id="SSF54106">
    <property type="entry name" value="LysM domain"/>
    <property type="match status" value="1"/>
</dbReference>
<protein>
    <submittedName>
        <fullName evidence="2">LysM domain-containing protein</fullName>
    </submittedName>
</protein>
<evidence type="ECO:0000313" key="3">
    <source>
        <dbReference type="Proteomes" id="UP000199477"/>
    </source>
</evidence>
<dbReference type="Proteomes" id="UP000199477">
    <property type="component" value="Unassembled WGS sequence"/>
</dbReference>
<name>A0A1I2GE66_9GAMM</name>
<sequence>MTVIAADSSINYAQPQLPPAPTYTVTGKETVTQVAQQFNVTPEELASTNRISVDTVLSPGQALTLPPHAVANATQAAPATQTPAQKTDAAIAAYQGALKQRDDDMRSAPHNAGLRADLDSTGQDRIDAAKKAMDQAIADEVAGEVAFRNQSTPVAFRAPADQLIDSAGNAIVARHPGDATLDATIKGSVQACKFQNQVNTAIPGTTPDESPAAKLKGVELEGQPPEVVAAVLADPRVQGWIEDAADQIGQTYHDDNPASAAAAAHALLDTVQDLPPPLAAAVVRQSMPTIRKFAQVSMNGPGEQAFGTMQRVVGALGNDADASKLTAQIASAYLPQAERWSGQAFDSIQNAISGGVDPALAKALANGLQQDGKQNQADGINVAAVQGLQRYLAFGKGNPRQAYEDAQTAKQAKDQRLRQLLQNAGPLTATQQANFSKAYMADPDNAKVYQTYANAAQNLTSYMNAHKDDLLSAAKVDPDAAAQLYQCMKDAVQSGQGVTAVQFANAIQADPDTLKIFDGLSGYEDSFLPDALASAQAQLLVKSGGDPTAAVYGLTQLAEPLLQAKDGWAATKTNYERLANNEDRAFSPEQLKKEFEELGPGDKMLAKAAIVISLFNGTEADNMSSMINSYASALGGSVTLATGAVQSLADAGELGRYTESAQSFTNFSSRLIPGLSVIASTSAFVSDINSAGDNPLYAGAVIGDVFSMMGSWMETTLAGEVPGAFINGVGAFISGSFQFAGTLFGGDSDAEQLHKDVEKYLGPGGANLDPADVKLMSGSDPGQVRGWLATGIAPEELQELARLQPQLLQSDSSGGPSIDWLKGAGLSGQDVYDMLKAAEAGSKTPAVSVSEVMKVLGNPTWYGLGSAHNKVVLANDLRAIAQQQRSDTAGDRNANAQGAQALENAADWLERHETA</sequence>
<dbReference type="Pfam" id="PF01476">
    <property type="entry name" value="LysM"/>
    <property type="match status" value="1"/>
</dbReference>
<evidence type="ECO:0000259" key="1">
    <source>
        <dbReference type="PROSITE" id="PS51782"/>
    </source>
</evidence>